<dbReference type="PANTHER" id="PTHR11465">
    <property type="entry name" value="CATALASE"/>
    <property type="match status" value="1"/>
</dbReference>
<dbReference type="Pfam" id="PF06628">
    <property type="entry name" value="Catalase-rel"/>
    <property type="match status" value="1"/>
</dbReference>
<accession>A0ABV1J9J0</accession>
<dbReference type="InterPro" id="IPR011614">
    <property type="entry name" value="Catalase_core"/>
</dbReference>
<dbReference type="Pfam" id="PF00199">
    <property type="entry name" value="Catalase"/>
    <property type="match status" value="1"/>
</dbReference>
<feature type="region of interest" description="Disordered" evidence="11">
    <location>
        <begin position="1"/>
        <end position="35"/>
    </location>
</feature>
<name>A0ABV1J9J0_9ACTN</name>
<evidence type="ECO:0000259" key="12">
    <source>
        <dbReference type="SMART" id="SM01060"/>
    </source>
</evidence>
<dbReference type="PIRSF" id="PIRSF038928">
    <property type="entry name" value="Catalase_clade1-3"/>
    <property type="match status" value="1"/>
</dbReference>
<dbReference type="RefSeq" id="WP_102375673.1">
    <property type="nucleotide sequence ID" value="NZ_JBBNOP010000001.1"/>
</dbReference>
<evidence type="ECO:0000256" key="11">
    <source>
        <dbReference type="SAM" id="MobiDB-lite"/>
    </source>
</evidence>
<evidence type="ECO:0000256" key="8">
    <source>
        <dbReference type="ARBA" id="ARBA00023324"/>
    </source>
</evidence>
<keyword evidence="14" id="KW-1185">Reference proteome</keyword>
<keyword evidence="7 10" id="KW-0408">Iron</keyword>
<sequence length="522" mass="58736">MRESDVQNPAPDTTKLTNEAGNPVADNNHTLTAGERGPMMLQDNWMIEKLAHFDREVIPERRMHAKGSGAFGVFTVTGDVSKYTKAKVFAPGAETEVFVRFSTVAGERGAADAERDIRGFAIKFYTPEGNWDLVGNNTPVFFLRDPKKFIDLNHVVKRDPHTNMHSPQSNWDFWSSLPEALHQVTIVMSDRGIPASYRHMHGFGSHTYSLINENNERTWVKFHLKCEQGIKNLTNEEAAALIAGDRESHQRDLFEAIERGDYPRWRFCIQVMDEQTAKNYKENPFDITKTWSQKEFPLIEVGTLELNRNPQNYFAEVEQAAFAPTHLVPGIGLSPDKLLQGRLFAYGDAQRYRLGVNHNHIPVNKPRCPYAEFHRDGQMRTDGNFGATIGYEPNSYGQWQQQPEAAEPPLDLFGPMDAWDPADDPTDDTFYQPGDLYRLMTEDKRALLISNTAADIAPVTENIKLRHAAHCYKADPEYGTRLAEALGLSIDEVVRLAGMSHEERMAATGQSVPARKAGGATS</sequence>
<dbReference type="InterPro" id="IPR020835">
    <property type="entry name" value="Catalase_sf"/>
</dbReference>
<comment type="catalytic activity">
    <reaction evidence="9 10">
        <text>2 H2O2 = O2 + 2 H2O</text>
        <dbReference type="Rhea" id="RHEA:20309"/>
        <dbReference type="ChEBI" id="CHEBI:15377"/>
        <dbReference type="ChEBI" id="CHEBI:15379"/>
        <dbReference type="ChEBI" id="CHEBI:16240"/>
        <dbReference type="EC" id="1.11.1.6"/>
    </reaction>
</comment>
<evidence type="ECO:0000313" key="14">
    <source>
        <dbReference type="Proteomes" id="UP001487305"/>
    </source>
</evidence>
<dbReference type="InterPro" id="IPR010582">
    <property type="entry name" value="Catalase_immune_responsive"/>
</dbReference>
<evidence type="ECO:0000256" key="5">
    <source>
        <dbReference type="ARBA" id="ARBA00022723"/>
    </source>
</evidence>
<dbReference type="InterPro" id="IPR024711">
    <property type="entry name" value="Catalase_clade1/3"/>
</dbReference>
<keyword evidence="4 10" id="KW-0349">Heme</keyword>
<dbReference type="PRINTS" id="PR00067">
    <property type="entry name" value="CATALASE"/>
</dbReference>
<feature type="compositionally biased region" description="Polar residues" evidence="11">
    <location>
        <begin position="1"/>
        <end position="31"/>
    </location>
</feature>
<dbReference type="CDD" id="cd08156">
    <property type="entry name" value="catalase_clade_3"/>
    <property type="match status" value="1"/>
</dbReference>
<evidence type="ECO:0000313" key="13">
    <source>
        <dbReference type="EMBL" id="MEQ3361377.1"/>
    </source>
</evidence>
<dbReference type="Proteomes" id="UP001487305">
    <property type="component" value="Unassembled WGS sequence"/>
</dbReference>
<keyword evidence="6 10" id="KW-0560">Oxidoreductase</keyword>
<comment type="similarity">
    <text evidence="1 10">Belongs to the catalase family.</text>
</comment>
<keyword evidence="5 10" id="KW-0479">Metal-binding</keyword>
<dbReference type="PROSITE" id="PS00437">
    <property type="entry name" value="CATALASE_1"/>
    <property type="match status" value="1"/>
</dbReference>
<keyword evidence="3 10" id="KW-0575">Peroxidase</keyword>
<dbReference type="InterPro" id="IPR024708">
    <property type="entry name" value="Catalase_AS"/>
</dbReference>
<evidence type="ECO:0000256" key="2">
    <source>
        <dbReference type="ARBA" id="ARBA00012314"/>
    </source>
</evidence>
<dbReference type="PANTHER" id="PTHR11465:SF61">
    <property type="entry name" value="CATALASE"/>
    <property type="match status" value="1"/>
</dbReference>
<dbReference type="PROSITE" id="PS00438">
    <property type="entry name" value="CATALASE_2"/>
    <property type="match status" value="1"/>
</dbReference>
<dbReference type="EMBL" id="JBBNOP010000001">
    <property type="protein sequence ID" value="MEQ3361377.1"/>
    <property type="molecule type" value="Genomic_DNA"/>
</dbReference>
<dbReference type="PROSITE" id="PS51402">
    <property type="entry name" value="CATALASE_3"/>
    <property type="match status" value="1"/>
</dbReference>
<comment type="caution">
    <text evidence="13">The sequence shown here is derived from an EMBL/GenBank/DDBJ whole genome shotgun (WGS) entry which is preliminary data.</text>
</comment>
<dbReference type="EC" id="1.11.1.6" evidence="2 10"/>
<evidence type="ECO:0000256" key="4">
    <source>
        <dbReference type="ARBA" id="ARBA00022617"/>
    </source>
</evidence>
<evidence type="ECO:0000256" key="7">
    <source>
        <dbReference type="ARBA" id="ARBA00023004"/>
    </source>
</evidence>
<evidence type="ECO:0000256" key="1">
    <source>
        <dbReference type="ARBA" id="ARBA00005329"/>
    </source>
</evidence>
<dbReference type="SUPFAM" id="SSF56634">
    <property type="entry name" value="Heme-dependent catalase-like"/>
    <property type="match status" value="1"/>
</dbReference>
<keyword evidence="8 10" id="KW-0376">Hydrogen peroxide</keyword>
<reference evidence="13 14" key="1">
    <citation type="submission" date="2024-04" db="EMBL/GenBank/DDBJ databases">
        <title>Human intestinal bacterial collection.</title>
        <authorList>
            <person name="Pauvert C."/>
            <person name="Hitch T.C.A."/>
            <person name="Clavel T."/>
        </authorList>
    </citation>
    <scope>NUCLEOTIDE SEQUENCE [LARGE SCALE GENOMIC DNA]</scope>
    <source>
        <strain evidence="13 14">CLA-KB-H42</strain>
    </source>
</reference>
<gene>
    <name evidence="13" type="ORF">AAA083_00135</name>
</gene>
<organism evidence="13 14">
    <name type="scientific">Raoultibacter massiliensis</name>
    <dbReference type="NCBI Taxonomy" id="1852371"/>
    <lineage>
        <taxon>Bacteria</taxon>
        <taxon>Bacillati</taxon>
        <taxon>Actinomycetota</taxon>
        <taxon>Coriobacteriia</taxon>
        <taxon>Eggerthellales</taxon>
        <taxon>Eggerthellaceae</taxon>
        <taxon>Raoultibacter</taxon>
    </lineage>
</organism>
<protein>
    <recommendedName>
        <fullName evidence="2 10">Catalase</fullName>
        <ecNumber evidence="2 10">1.11.1.6</ecNumber>
    </recommendedName>
</protein>
<dbReference type="InterPro" id="IPR040333">
    <property type="entry name" value="Catalase_3"/>
</dbReference>
<evidence type="ECO:0000256" key="6">
    <source>
        <dbReference type="ARBA" id="ARBA00023002"/>
    </source>
</evidence>
<dbReference type="InterPro" id="IPR018028">
    <property type="entry name" value="Catalase"/>
</dbReference>
<proteinExistence type="inferred from homology"/>
<dbReference type="InterPro" id="IPR002226">
    <property type="entry name" value="Catalase_haem_BS"/>
</dbReference>
<dbReference type="GO" id="GO:0004096">
    <property type="term" value="F:catalase activity"/>
    <property type="evidence" value="ECO:0007669"/>
    <property type="project" value="UniProtKB-EC"/>
</dbReference>
<evidence type="ECO:0000256" key="10">
    <source>
        <dbReference type="RuleBase" id="RU000498"/>
    </source>
</evidence>
<evidence type="ECO:0000256" key="9">
    <source>
        <dbReference type="ARBA" id="ARBA00049254"/>
    </source>
</evidence>
<dbReference type="Gene3D" id="2.40.180.10">
    <property type="entry name" value="Catalase core domain"/>
    <property type="match status" value="1"/>
</dbReference>
<evidence type="ECO:0000256" key="3">
    <source>
        <dbReference type="ARBA" id="ARBA00022559"/>
    </source>
</evidence>
<dbReference type="SMART" id="SM01060">
    <property type="entry name" value="Catalase"/>
    <property type="match status" value="1"/>
</dbReference>
<feature type="domain" description="Catalase core" evidence="12">
    <location>
        <begin position="17"/>
        <end position="400"/>
    </location>
</feature>